<dbReference type="EMBL" id="KV454491">
    <property type="protein sequence ID" value="ODV58512.1"/>
    <property type="molecule type" value="Genomic_DNA"/>
</dbReference>
<dbReference type="AlphaFoldDB" id="A0A1D2VA21"/>
<dbReference type="PANTHER" id="PTHR12084:SF0">
    <property type="entry name" value="NUCLEAR PORE GLYCOPROTEIN P62"/>
    <property type="match status" value="1"/>
</dbReference>
<dbReference type="RefSeq" id="XP_020044819.1">
    <property type="nucleotide sequence ID" value="XM_020189670.1"/>
</dbReference>
<evidence type="ECO:0000256" key="3">
    <source>
        <dbReference type="ARBA" id="ARBA00004620"/>
    </source>
</evidence>
<name>A0A1D2VA21_9ASCO</name>
<evidence type="ECO:0000256" key="11">
    <source>
        <dbReference type="ARBA" id="ARBA00068864"/>
    </source>
</evidence>
<dbReference type="OrthoDB" id="344345at2759"/>
<accession>A0A1D2VA21</accession>
<dbReference type="FunFam" id="1.20.5.170:FF:000040">
    <property type="entry name" value="Nuclear pore glycoprotein p62"/>
    <property type="match status" value="1"/>
</dbReference>
<dbReference type="PANTHER" id="PTHR12084">
    <property type="entry name" value="NUCLEAR PORE GLYCOPROTEIN P62-RELATED"/>
    <property type="match status" value="1"/>
</dbReference>
<dbReference type="STRING" id="1344418.A0A1D2VA21"/>
<comment type="subcellular location">
    <subcellularLocation>
        <location evidence="1">Nucleus membrane</location>
        <topology evidence="1">Peripheral membrane protein</topology>
        <orientation evidence="1">Cytoplasmic side</orientation>
    </subcellularLocation>
    <subcellularLocation>
        <location evidence="3">Nucleus membrane</location>
        <topology evidence="3">Peripheral membrane protein</topology>
        <orientation evidence="3">Nucleoplasmic side</orientation>
    </subcellularLocation>
    <subcellularLocation>
        <location evidence="2">Nucleus</location>
        <location evidence="2">Nuclear pore complex</location>
    </subcellularLocation>
</comment>
<dbReference type="GO" id="GO:0005543">
    <property type="term" value="F:phospholipid binding"/>
    <property type="evidence" value="ECO:0007669"/>
    <property type="project" value="TreeGrafter"/>
</dbReference>
<dbReference type="InterPro" id="IPR007758">
    <property type="entry name" value="Nucleoporin_NSP1_C"/>
</dbReference>
<feature type="non-terminal residue" evidence="15">
    <location>
        <position position="220"/>
    </location>
</feature>
<dbReference type="InterPro" id="IPR026010">
    <property type="entry name" value="NSP1/NUP62"/>
</dbReference>
<protein>
    <recommendedName>
        <fullName evidence="11">Nucleoporin NSP1</fullName>
    </recommendedName>
    <alternativeName>
        <fullName evidence="12">Nuclear pore protein NSP1</fullName>
    </alternativeName>
    <alternativeName>
        <fullName evidence="13">Nucleoskeletal-like protein</fullName>
    </alternativeName>
</protein>
<evidence type="ECO:0000313" key="16">
    <source>
        <dbReference type="Proteomes" id="UP000095038"/>
    </source>
</evidence>
<keyword evidence="6" id="KW-0509">mRNA transport</keyword>
<gene>
    <name evidence="15" type="ORF">ASCRUDRAFT_21115</name>
</gene>
<keyword evidence="5" id="KW-0813">Transport</keyword>
<keyword evidence="7" id="KW-0653">Protein transport</keyword>
<dbReference type="GO" id="GO:0031965">
    <property type="term" value="C:nuclear membrane"/>
    <property type="evidence" value="ECO:0007669"/>
    <property type="project" value="UniProtKB-SubCell"/>
</dbReference>
<dbReference type="GO" id="GO:0044613">
    <property type="term" value="C:nuclear pore central transport channel"/>
    <property type="evidence" value="ECO:0007669"/>
    <property type="project" value="TreeGrafter"/>
</dbReference>
<keyword evidence="10" id="KW-0539">Nucleus</keyword>
<dbReference type="GO" id="GO:0006405">
    <property type="term" value="P:RNA export from nucleus"/>
    <property type="evidence" value="ECO:0007669"/>
    <property type="project" value="TreeGrafter"/>
</dbReference>
<dbReference type="InParanoid" id="A0A1D2VA21"/>
<evidence type="ECO:0000256" key="13">
    <source>
        <dbReference type="ARBA" id="ARBA00081079"/>
    </source>
</evidence>
<evidence type="ECO:0000256" key="9">
    <source>
        <dbReference type="ARBA" id="ARBA00023132"/>
    </source>
</evidence>
<keyword evidence="16" id="KW-1185">Reference proteome</keyword>
<feature type="non-terminal residue" evidence="15">
    <location>
        <position position="1"/>
    </location>
</feature>
<dbReference type="GO" id="GO:0051028">
    <property type="term" value="P:mRNA transport"/>
    <property type="evidence" value="ECO:0007669"/>
    <property type="project" value="UniProtKB-KW"/>
</dbReference>
<evidence type="ECO:0000259" key="14">
    <source>
        <dbReference type="Pfam" id="PF05064"/>
    </source>
</evidence>
<dbReference type="Gene3D" id="1.20.5.170">
    <property type="match status" value="1"/>
</dbReference>
<evidence type="ECO:0000256" key="10">
    <source>
        <dbReference type="ARBA" id="ARBA00023242"/>
    </source>
</evidence>
<evidence type="ECO:0000256" key="5">
    <source>
        <dbReference type="ARBA" id="ARBA00022448"/>
    </source>
</evidence>
<evidence type="ECO:0000256" key="7">
    <source>
        <dbReference type="ARBA" id="ARBA00022927"/>
    </source>
</evidence>
<dbReference type="Proteomes" id="UP000095038">
    <property type="component" value="Unassembled WGS sequence"/>
</dbReference>
<evidence type="ECO:0000256" key="6">
    <source>
        <dbReference type="ARBA" id="ARBA00022816"/>
    </source>
</evidence>
<reference evidence="16" key="1">
    <citation type="submission" date="2016-05" db="EMBL/GenBank/DDBJ databases">
        <title>Comparative genomics of biotechnologically important yeasts.</title>
        <authorList>
            <consortium name="DOE Joint Genome Institute"/>
            <person name="Riley R."/>
            <person name="Haridas S."/>
            <person name="Wolfe K.H."/>
            <person name="Lopes M.R."/>
            <person name="Hittinger C.T."/>
            <person name="Goker M."/>
            <person name="Salamov A."/>
            <person name="Wisecaver J."/>
            <person name="Long T.M."/>
            <person name="Aerts A.L."/>
            <person name="Barry K."/>
            <person name="Choi C."/>
            <person name="Clum A."/>
            <person name="Coughlan A.Y."/>
            <person name="Deshpande S."/>
            <person name="Douglass A.P."/>
            <person name="Hanson S.J."/>
            <person name="Klenk H.-P."/>
            <person name="Labutti K."/>
            <person name="Lapidus A."/>
            <person name="Lindquist E."/>
            <person name="Lipzen A."/>
            <person name="Meier-Kolthoff J.P."/>
            <person name="Ohm R.A."/>
            <person name="Otillar R.P."/>
            <person name="Pangilinan J."/>
            <person name="Peng Y."/>
            <person name="Rokas A."/>
            <person name="Rosa C.A."/>
            <person name="Scheuner C."/>
            <person name="Sibirny A.A."/>
            <person name="Slot J.C."/>
            <person name="Stielow J.B."/>
            <person name="Sun H."/>
            <person name="Kurtzman C.P."/>
            <person name="Blackwell M."/>
            <person name="Grigoriev I.V."/>
            <person name="Jeffries T.W."/>
        </authorList>
    </citation>
    <scope>NUCLEOTIDE SEQUENCE [LARGE SCALE GENOMIC DNA]</scope>
    <source>
        <strain evidence="16">DSM 1968</strain>
    </source>
</reference>
<dbReference type="Pfam" id="PF05064">
    <property type="entry name" value="Nsp1_C"/>
    <property type="match status" value="1"/>
</dbReference>
<evidence type="ECO:0000256" key="1">
    <source>
        <dbReference type="ARBA" id="ARBA00004335"/>
    </source>
</evidence>
<comment type="similarity">
    <text evidence="4">Belongs to the nucleoporin NSP1/NUP62 family.</text>
</comment>
<evidence type="ECO:0000256" key="2">
    <source>
        <dbReference type="ARBA" id="ARBA00004567"/>
    </source>
</evidence>
<dbReference type="GO" id="GO:0017056">
    <property type="term" value="F:structural constituent of nuclear pore"/>
    <property type="evidence" value="ECO:0007669"/>
    <property type="project" value="InterPro"/>
</dbReference>
<sequence length="220" mass="25542">IQDLIKIWATKLSSCQNFYQNYSADVNNWDKVLTENSKKLSELFADIVEAEQSQNKINSNLMYLEKQQDDIEKFLDYYEDKINSIYSNSEENILILNNGNKGNNNNNSNVNLSNDRKREESYNNAILIDEHLDELSNDLTVLINDINDISDVFNKSIYKDEQKPGNDKSDLLQVHKSQTNERDNGSDNGYKLSSIIKLLNNHLNSLRWLENNSELLRDKI</sequence>
<organism evidence="15 16">
    <name type="scientific">Ascoidea rubescens DSM 1968</name>
    <dbReference type="NCBI Taxonomy" id="1344418"/>
    <lineage>
        <taxon>Eukaryota</taxon>
        <taxon>Fungi</taxon>
        <taxon>Dikarya</taxon>
        <taxon>Ascomycota</taxon>
        <taxon>Saccharomycotina</taxon>
        <taxon>Saccharomycetes</taxon>
        <taxon>Ascoideaceae</taxon>
        <taxon>Ascoidea</taxon>
    </lineage>
</organism>
<keyword evidence="9" id="KW-0906">Nuclear pore complex</keyword>
<evidence type="ECO:0000256" key="12">
    <source>
        <dbReference type="ARBA" id="ARBA00078941"/>
    </source>
</evidence>
<keyword evidence="8" id="KW-0811">Translocation</keyword>
<dbReference type="GO" id="GO:0006606">
    <property type="term" value="P:protein import into nucleus"/>
    <property type="evidence" value="ECO:0007669"/>
    <property type="project" value="TreeGrafter"/>
</dbReference>
<evidence type="ECO:0000256" key="4">
    <source>
        <dbReference type="ARBA" id="ARBA00005911"/>
    </source>
</evidence>
<proteinExistence type="inferred from homology"/>
<evidence type="ECO:0000313" key="15">
    <source>
        <dbReference type="EMBL" id="ODV58512.1"/>
    </source>
</evidence>
<feature type="domain" description="Nucleoporin NSP1-like C-terminal" evidence="14">
    <location>
        <begin position="2"/>
        <end position="91"/>
    </location>
</feature>
<evidence type="ECO:0000256" key="8">
    <source>
        <dbReference type="ARBA" id="ARBA00023010"/>
    </source>
</evidence>
<dbReference type="GeneID" id="30963306"/>